<name>A0A0J8S1D7_COCIT</name>
<organism evidence="1 2">
    <name type="scientific">Coccidioides immitis H538.4</name>
    <dbReference type="NCBI Taxonomy" id="396776"/>
    <lineage>
        <taxon>Eukaryota</taxon>
        <taxon>Fungi</taxon>
        <taxon>Dikarya</taxon>
        <taxon>Ascomycota</taxon>
        <taxon>Pezizomycotina</taxon>
        <taxon>Eurotiomycetes</taxon>
        <taxon>Eurotiomycetidae</taxon>
        <taxon>Onygenales</taxon>
        <taxon>Onygenaceae</taxon>
        <taxon>Coccidioides</taxon>
    </lineage>
</organism>
<sequence>MFPSATAIQCLYIGKQKPLTVATNATNARNFHELEMTKPCPTPLLEDPKGIYGGRIQKLGPVVNQSQS</sequence>
<dbReference type="VEuPathDB" id="FungiDB:CIHG_08948"/>
<dbReference type="EMBL" id="DS017029">
    <property type="protein sequence ID" value="KMU91012.1"/>
    <property type="molecule type" value="Genomic_DNA"/>
</dbReference>
<dbReference type="Proteomes" id="UP000054563">
    <property type="component" value="Unassembled WGS sequence"/>
</dbReference>
<accession>A0A0J8S1D7</accession>
<evidence type="ECO:0000313" key="2">
    <source>
        <dbReference type="Proteomes" id="UP000054563"/>
    </source>
</evidence>
<reference evidence="2" key="1">
    <citation type="journal article" date="2010" name="Genome Res.">
        <title>Population genomic sequencing of Coccidioides fungi reveals recent hybridization and transposon control.</title>
        <authorList>
            <person name="Neafsey D.E."/>
            <person name="Barker B.M."/>
            <person name="Sharpton T.J."/>
            <person name="Stajich J.E."/>
            <person name="Park D.J."/>
            <person name="Whiston E."/>
            <person name="Hung C.-Y."/>
            <person name="McMahan C."/>
            <person name="White J."/>
            <person name="Sykes S."/>
            <person name="Heiman D."/>
            <person name="Young S."/>
            <person name="Zeng Q."/>
            <person name="Abouelleil A."/>
            <person name="Aftuck L."/>
            <person name="Bessette D."/>
            <person name="Brown A."/>
            <person name="FitzGerald M."/>
            <person name="Lui A."/>
            <person name="Macdonald J.P."/>
            <person name="Priest M."/>
            <person name="Orbach M.J."/>
            <person name="Galgiani J.N."/>
            <person name="Kirkland T.N."/>
            <person name="Cole G.T."/>
            <person name="Birren B.W."/>
            <person name="Henn M.R."/>
            <person name="Taylor J.W."/>
            <person name="Rounsley S.D."/>
        </authorList>
    </citation>
    <scope>NUCLEOTIDE SEQUENCE [LARGE SCALE GENOMIC DNA]</scope>
    <source>
        <strain evidence="2">H538.4</strain>
    </source>
</reference>
<protein>
    <submittedName>
        <fullName evidence="1">Uncharacterized protein</fullName>
    </submittedName>
</protein>
<evidence type="ECO:0000313" key="1">
    <source>
        <dbReference type="EMBL" id="KMU91012.1"/>
    </source>
</evidence>
<proteinExistence type="predicted"/>
<dbReference type="AlphaFoldDB" id="A0A0J8S1D7"/>
<gene>
    <name evidence="1" type="ORF">CIHG_08948</name>
</gene>